<organism evidence="1 2">
    <name type="scientific">Mucor plumbeus</name>
    <dbReference type="NCBI Taxonomy" id="97098"/>
    <lineage>
        <taxon>Eukaryota</taxon>
        <taxon>Fungi</taxon>
        <taxon>Fungi incertae sedis</taxon>
        <taxon>Mucoromycota</taxon>
        <taxon>Mucoromycotina</taxon>
        <taxon>Mucoromycetes</taxon>
        <taxon>Mucorales</taxon>
        <taxon>Mucorineae</taxon>
        <taxon>Mucoraceae</taxon>
        <taxon>Mucor</taxon>
    </lineage>
</organism>
<comment type="caution">
    <text evidence="1">The sequence shown here is derived from an EMBL/GenBank/DDBJ whole genome shotgun (WGS) entry which is preliminary data.</text>
</comment>
<dbReference type="OrthoDB" id="10255128at2759"/>
<evidence type="ECO:0000313" key="1">
    <source>
        <dbReference type="EMBL" id="KAG2197503.1"/>
    </source>
</evidence>
<reference evidence="1" key="1">
    <citation type="submission" date="2020-12" db="EMBL/GenBank/DDBJ databases">
        <title>Metabolic potential, ecology and presence of endohyphal bacteria is reflected in genomic diversity of Mucoromycotina.</title>
        <authorList>
            <person name="Muszewska A."/>
            <person name="Okrasinska A."/>
            <person name="Steczkiewicz K."/>
            <person name="Drgas O."/>
            <person name="Orlowska M."/>
            <person name="Perlinska-Lenart U."/>
            <person name="Aleksandrzak-Piekarczyk T."/>
            <person name="Szatraj K."/>
            <person name="Zielenkiewicz U."/>
            <person name="Pilsyk S."/>
            <person name="Malc E."/>
            <person name="Mieczkowski P."/>
            <person name="Kruszewska J.S."/>
            <person name="Biernat P."/>
            <person name="Pawlowska J."/>
        </authorList>
    </citation>
    <scope>NUCLEOTIDE SEQUENCE</scope>
    <source>
        <strain evidence="1">CBS 226.32</strain>
    </source>
</reference>
<gene>
    <name evidence="1" type="ORF">INT46_003432</name>
</gene>
<dbReference type="PANTHER" id="PTHR28181">
    <property type="entry name" value="UPF0655 PROTEIN YCR015C"/>
    <property type="match status" value="1"/>
</dbReference>
<dbReference type="EMBL" id="JAEPRC010000426">
    <property type="protein sequence ID" value="KAG2197503.1"/>
    <property type="molecule type" value="Genomic_DNA"/>
</dbReference>
<dbReference type="InterPro" id="IPR050849">
    <property type="entry name" value="HAD-like_hydrolase_phosphatase"/>
</dbReference>
<dbReference type="Gene3D" id="3.40.50.1000">
    <property type="entry name" value="HAD superfamily/HAD-like"/>
    <property type="match status" value="1"/>
</dbReference>
<dbReference type="PANTHER" id="PTHR28181:SF1">
    <property type="entry name" value="COLD TOLERANCE PROTEIN 1"/>
    <property type="match status" value="1"/>
</dbReference>
<proteinExistence type="predicted"/>
<dbReference type="SUPFAM" id="SSF56784">
    <property type="entry name" value="HAD-like"/>
    <property type="match status" value="1"/>
</dbReference>
<dbReference type="AlphaFoldDB" id="A0A8H7QTK9"/>
<sequence length="285" mass="32825">MSFVVRRLYSTKTMQSLQSQFNINASGALPLILIDFDQTITLQDTIGPLGKFGVSYTQNPKPWSYFVDSYLEEYREHRNHLPDLPKGDFNAFVNQLDSYKPIERASQVRVSKHKIFEGMTRQTLTNQAIMLRAEYLQPGVIDVLKEYKDQIRIISLNWSKDWILGFLKEIELSRHHIFSNDLEFDESGKCTGNIVPEILTTGDKQTVINTFRQQTKTIYIGDSLGDIEALIEADLGIIIGKDKSLLDSLADFGHKTEQDIKKASSLYRVDNWDQIKDILYEHRNI</sequence>
<name>A0A8H7QTK9_9FUNG</name>
<accession>A0A8H7QTK9</accession>
<dbReference type="InterPro" id="IPR036412">
    <property type="entry name" value="HAD-like_sf"/>
</dbReference>
<dbReference type="InterPro" id="IPR023214">
    <property type="entry name" value="HAD_sf"/>
</dbReference>
<protein>
    <submittedName>
        <fullName evidence="1">Uncharacterized protein</fullName>
    </submittedName>
</protein>
<evidence type="ECO:0000313" key="2">
    <source>
        <dbReference type="Proteomes" id="UP000650833"/>
    </source>
</evidence>
<dbReference type="Proteomes" id="UP000650833">
    <property type="component" value="Unassembled WGS sequence"/>
</dbReference>
<keyword evidence="2" id="KW-1185">Reference proteome</keyword>